<dbReference type="Pfam" id="PF00933">
    <property type="entry name" value="Glyco_hydro_3"/>
    <property type="match status" value="1"/>
</dbReference>
<dbReference type="EMBL" id="QGDL01000003">
    <property type="protein sequence ID" value="PWJ30688.1"/>
    <property type="molecule type" value="Genomic_DNA"/>
</dbReference>
<protein>
    <submittedName>
        <fullName evidence="4">Beta-glucosidase</fullName>
    </submittedName>
</protein>
<dbReference type="PRINTS" id="PR00133">
    <property type="entry name" value="GLHYDRLASE3"/>
</dbReference>
<accession>A0A2Y9BAC9</accession>
<evidence type="ECO:0000313" key="4">
    <source>
        <dbReference type="EMBL" id="PWJ30688.1"/>
    </source>
</evidence>
<dbReference type="SUPFAM" id="SSF52279">
    <property type="entry name" value="Beta-D-glucan exohydrolase, C-terminal domain"/>
    <property type="match status" value="1"/>
</dbReference>
<keyword evidence="5" id="KW-1185">Reference proteome</keyword>
<dbReference type="Gene3D" id="2.60.40.10">
    <property type="entry name" value="Immunoglobulins"/>
    <property type="match status" value="1"/>
</dbReference>
<dbReference type="InterPro" id="IPR013783">
    <property type="entry name" value="Ig-like_fold"/>
</dbReference>
<dbReference type="InterPro" id="IPR026891">
    <property type="entry name" value="Fn3-like"/>
</dbReference>
<dbReference type="SUPFAM" id="SSF51445">
    <property type="entry name" value="(Trans)glycosidases"/>
    <property type="match status" value="1"/>
</dbReference>
<comment type="similarity">
    <text evidence="1">Belongs to the glycosyl hydrolase 3 family.</text>
</comment>
<dbReference type="RefSeq" id="WP_109730330.1">
    <property type="nucleotide sequence ID" value="NZ_BAAACK010000004.1"/>
</dbReference>
<evidence type="ECO:0000256" key="2">
    <source>
        <dbReference type="ARBA" id="ARBA00022801"/>
    </source>
</evidence>
<dbReference type="Gene3D" id="3.20.20.300">
    <property type="entry name" value="Glycoside hydrolase, family 3, N-terminal domain"/>
    <property type="match status" value="1"/>
</dbReference>
<feature type="domain" description="Fibronectin type III-like" evidence="3">
    <location>
        <begin position="327"/>
        <end position="399"/>
    </location>
</feature>
<dbReference type="Gene3D" id="3.40.50.1700">
    <property type="entry name" value="Glycoside hydrolase family 3 C-terminal domain"/>
    <property type="match status" value="1"/>
</dbReference>
<name>A0A2Y9BAC9_9FIRM</name>
<evidence type="ECO:0000256" key="1">
    <source>
        <dbReference type="ARBA" id="ARBA00005336"/>
    </source>
</evidence>
<comment type="caution">
    <text evidence="4">The sequence shown here is derived from an EMBL/GenBank/DDBJ whole genome shotgun (WGS) entry which is preliminary data.</text>
</comment>
<dbReference type="Proteomes" id="UP000245845">
    <property type="component" value="Unassembled WGS sequence"/>
</dbReference>
<sequence>MSFVDEWIKRWPGNIGPLPGENEEAVCLQGAEEGMVLLKNDGILPLSDKKLALFGAGAVDTIIGGIGSGSTEPPLKINVEKGLKESGCELTSERWLQKFAAASKKANDELDIDDFTRLWCGITVLIDEPEITEEEIVEAKAAKTAVYVIRRNTGEGYDRKNEKGDFLLSDMEYENLSKIAEGFEHTVVVLNTSVMDPRFIEEIPGIDAVILMNLPGMMAGKALSDILFGKANPSGRLTDTWARRYEDYPASAIFSTSDGITDEEDYLEDIYVGYRYFDSFNVTPHWCFGYGLSYTEFSMETENVNADEQKVTVAVRVKNTGNRSGKEVVQVYVSAPQSERLPKPYQELRGFVKTKKLNPGEEEIVQISFQTVSLASFDTERSSYVLEKGQYLIRVGKNSRETEIAAVLSLDDEVITEKLGKKVQCPKELNLYKAPAITYEQTDAPVLMLNASKFHAEDHTAAGTECTVTYIPEGAEYEPYVEKNPYRLKYETKEKVETVRNVPDATFPDVAEGKVTMEEFVASLDQGVLLRLVTGVSHETPYPVPSRMKKKAEPLKAIPSSGRTTAQYVETLGIPNSYLADGPAGVRVIGKPTAAWAVGTVLAQTWNTELMEKTGDGFGTEMEAYHQSVILGPGMNIHRDPMGGRSFEYYTEDPFLNGKMAAAFTKGVQSHEGCMVALKHFACNSQETDRGFSSSNLSERALREIYLKGFEIVVKEANPGTIMTSYNKVNGVHSSENRELLEDIVRGEWGFQGMFMTDWHSESYKPADIHAGNDIIMGGIQVEAIEEALEGWEPEFETDGSVKQRTVISYDGIKQDIVEEWGSFLPCAEGADICRTTVLAGTEVGEEVQKYIDSGIASVRENPDGSKKISYKGIRRGRHLALGDLQRCAMHVLRYLLKSSAWKEMKKNMK</sequence>
<dbReference type="PANTHER" id="PTHR42715">
    <property type="entry name" value="BETA-GLUCOSIDASE"/>
    <property type="match status" value="1"/>
</dbReference>
<dbReference type="PANTHER" id="PTHR42715:SF10">
    <property type="entry name" value="BETA-GLUCOSIDASE"/>
    <property type="match status" value="1"/>
</dbReference>
<keyword evidence="2" id="KW-0378">Hydrolase</keyword>
<dbReference type="GO" id="GO:0005975">
    <property type="term" value="P:carbohydrate metabolic process"/>
    <property type="evidence" value="ECO:0007669"/>
    <property type="project" value="InterPro"/>
</dbReference>
<dbReference type="InterPro" id="IPR050288">
    <property type="entry name" value="Cellulose_deg_GH3"/>
</dbReference>
<dbReference type="Pfam" id="PF14310">
    <property type="entry name" value="Fn3-like"/>
    <property type="match status" value="1"/>
</dbReference>
<evidence type="ECO:0000313" key="5">
    <source>
        <dbReference type="Proteomes" id="UP000245845"/>
    </source>
</evidence>
<dbReference type="InterPro" id="IPR001764">
    <property type="entry name" value="Glyco_hydro_3_N"/>
</dbReference>
<gene>
    <name evidence="4" type="ORF">A8806_10392</name>
</gene>
<dbReference type="InterPro" id="IPR002772">
    <property type="entry name" value="Glyco_hydro_3_C"/>
</dbReference>
<dbReference type="AlphaFoldDB" id="A0A2Y9BAC9"/>
<dbReference type="Pfam" id="PF01915">
    <property type="entry name" value="Glyco_hydro_3_C"/>
    <property type="match status" value="1"/>
</dbReference>
<evidence type="ECO:0000259" key="3">
    <source>
        <dbReference type="SMART" id="SM01217"/>
    </source>
</evidence>
<dbReference type="SMART" id="SM01217">
    <property type="entry name" value="Fn3_like"/>
    <property type="match status" value="1"/>
</dbReference>
<dbReference type="InterPro" id="IPR036962">
    <property type="entry name" value="Glyco_hydro_3_N_sf"/>
</dbReference>
<dbReference type="GO" id="GO:0004553">
    <property type="term" value="F:hydrolase activity, hydrolyzing O-glycosyl compounds"/>
    <property type="evidence" value="ECO:0007669"/>
    <property type="project" value="InterPro"/>
</dbReference>
<proteinExistence type="inferred from homology"/>
<dbReference type="InterPro" id="IPR017853">
    <property type="entry name" value="GH"/>
</dbReference>
<dbReference type="OrthoDB" id="98455at2"/>
<reference evidence="4 5" key="1">
    <citation type="submission" date="2018-05" db="EMBL/GenBank/DDBJ databases">
        <title>The Hungate 1000. A catalogue of reference genomes from the rumen microbiome.</title>
        <authorList>
            <person name="Kelly W."/>
        </authorList>
    </citation>
    <scope>NUCLEOTIDE SEQUENCE [LARGE SCALE GENOMIC DNA]</scope>
    <source>
        <strain evidence="4 5">NLAE-zl-C242</strain>
    </source>
</reference>
<dbReference type="InterPro" id="IPR036881">
    <property type="entry name" value="Glyco_hydro_3_C_sf"/>
</dbReference>
<organism evidence="4 5">
    <name type="scientific">Faecalicatena orotica</name>
    <dbReference type="NCBI Taxonomy" id="1544"/>
    <lineage>
        <taxon>Bacteria</taxon>
        <taxon>Bacillati</taxon>
        <taxon>Bacillota</taxon>
        <taxon>Clostridia</taxon>
        <taxon>Lachnospirales</taxon>
        <taxon>Lachnospiraceae</taxon>
        <taxon>Faecalicatena</taxon>
    </lineage>
</organism>